<feature type="region of interest" description="Disordered" evidence="3">
    <location>
        <begin position="449"/>
        <end position="469"/>
    </location>
</feature>
<feature type="signal peptide" evidence="4">
    <location>
        <begin position="1"/>
        <end position="33"/>
    </location>
</feature>
<dbReference type="Pfam" id="PF05567">
    <property type="entry name" value="T4P_PilY1"/>
    <property type="match status" value="1"/>
</dbReference>
<dbReference type="GO" id="GO:0046872">
    <property type="term" value="F:metal ion binding"/>
    <property type="evidence" value="ECO:0007669"/>
    <property type="project" value="UniProtKB-KW"/>
</dbReference>
<sequence length="1069" mass="113960">MNFRKSGRDTMKTKLLLTLAIAATTVTCGSAYADDTDVYSNVGSGLPDNSEPMVMFSLDYRPNLGSTACNGGVCDTLIAEGYMAPTGPYVFFDVLRGALRKVMDPLEGVKVGLMLNHDHRNNCEGFGRIGCSNGGYIAMGFEAFEIGDANGAKERFHNILSAMPTPQGNMSHSYQGKELFFEFFRYLTGQGVYNAHNGWTDYGTDNKKNLDFDVPGAAWDRSIELTPPSKPKYASPLETAGACSKVFTVNPMFQVSNQEADSDDAIQAAVWDGGFGSSQNEFSDVIQYMYDADLGNDTYGTVPNLPDQQNVTSYFLIDSKHINTTTIGYAHAGGTGVPLELSENPDELVATLEEIFKQILSVSTTFVAASVPVNVFNRAEVTDNIYIALFQVNEDARPTWVGNVKKLKLVGANNSSSNGALLDALGNSAVAGDGRLNFDALTHWTSPSQLPAPDLSAGEVTGRDGRSVARGGAGQKIPGFLVGSPQLANGLGGRTMYYDATPNSLASLNVDPSVASALQSDLNAGSIMEATTLLEYARGLDVDDLDGDGVKNEAREWLFGDALHSRPMPLNYGTRGGYSSGNPAIYLAVGSNDGSLRMIRNTSPGGADSGEEVWAFMPRTSMAAQKILRTNATGTKHPYTLDGAPVAYIQDVDFDGNIEAGDKVWLYVGLRRGGKSYYALDVSNPESPRLMWTINKSGDFAELGYTFSNPRVGMVDTGSGPVAVLMFAGGYDTNKDDRSGVGSDDSEGNAIYVVNAETGSLIWKARGGSGGSSPTVFEHAGLVDSIPSALTVADTDGDGLIDRMVVGDTGGNVWRADLAGNNTADWKLTLLASVGRHASGSSGKYTDRRFFHRPDLVQTKDVDGNFDAVVIGSGDRADPLDIAGVTSNFLYVIKDRATAQGAATSTGFEHADFADVTDNCLQEGGECNLDLEVGWRLQMESTGEKILATPLTMSGTVFITSYLPQGGSSATACAPTEGAGRLYALSLQTAASVINYDTSDDTDGDGDLGEDDPATTKADRSTELISAGIPAEVVSIPPNKILRPDLQIDNVDVTTRWRTYWYLHEDTDL</sequence>
<feature type="chain" id="PRO_5028138235" description="PilY1 beta-propeller domain-containing protein" evidence="4">
    <location>
        <begin position="34"/>
        <end position="1069"/>
    </location>
</feature>
<reference evidence="6" key="1">
    <citation type="submission" date="2019-07" db="EMBL/GenBank/DDBJ databases">
        <authorList>
            <person name="Weber M."/>
            <person name="Kostadinov I."/>
            <person name="Kostadinov D I."/>
        </authorList>
    </citation>
    <scope>NUCLEOTIDE SEQUENCE</scope>
    <source>
        <strain evidence="6">Gfbio:sag-sample-m06:053724c1-46a9-4a36-b237-ea2bf867836b</strain>
    </source>
</reference>
<evidence type="ECO:0000256" key="2">
    <source>
        <dbReference type="ARBA" id="ARBA00022837"/>
    </source>
</evidence>
<organism evidence="6">
    <name type="scientific">uncultured Woeseiaceae bacterium</name>
    <dbReference type="NCBI Taxonomy" id="1983305"/>
    <lineage>
        <taxon>Bacteria</taxon>
        <taxon>Pseudomonadati</taxon>
        <taxon>Pseudomonadota</taxon>
        <taxon>Gammaproteobacteria</taxon>
        <taxon>Woeseiales</taxon>
        <taxon>Woeseiaceae</taxon>
        <taxon>environmental samples</taxon>
    </lineage>
</organism>
<evidence type="ECO:0000256" key="4">
    <source>
        <dbReference type="SAM" id="SignalP"/>
    </source>
</evidence>
<evidence type="ECO:0000256" key="1">
    <source>
        <dbReference type="ARBA" id="ARBA00022723"/>
    </source>
</evidence>
<dbReference type="EMBL" id="LR633967">
    <property type="protein sequence ID" value="VUX55364.1"/>
    <property type="molecule type" value="Genomic_DNA"/>
</dbReference>
<feature type="compositionally biased region" description="Acidic residues" evidence="3">
    <location>
        <begin position="998"/>
        <end position="1013"/>
    </location>
</feature>
<evidence type="ECO:0000256" key="3">
    <source>
        <dbReference type="SAM" id="MobiDB-lite"/>
    </source>
</evidence>
<evidence type="ECO:0000259" key="5">
    <source>
        <dbReference type="Pfam" id="PF05567"/>
    </source>
</evidence>
<evidence type="ECO:0000313" key="6">
    <source>
        <dbReference type="EMBL" id="VUX55364.1"/>
    </source>
</evidence>
<dbReference type="AlphaFoldDB" id="A0A7D9D2F2"/>
<name>A0A7D9D2F2_9GAMM</name>
<keyword evidence="1" id="KW-0479">Metal-binding</keyword>
<keyword evidence="4" id="KW-0732">Signal</keyword>
<feature type="region of interest" description="Disordered" evidence="3">
    <location>
        <begin position="997"/>
        <end position="1020"/>
    </location>
</feature>
<dbReference type="InterPro" id="IPR008707">
    <property type="entry name" value="B-propeller_PilY1"/>
</dbReference>
<protein>
    <recommendedName>
        <fullName evidence="5">PilY1 beta-propeller domain-containing protein</fullName>
    </recommendedName>
</protein>
<feature type="domain" description="PilY1 beta-propeller" evidence="5">
    <location>
        <begin position="587"/>
        <end position="822"/>
    </location>
</feature>
<gene>
    <name evidence="6" type="ORF">JTBM06_V1_10082</name>
</gene>
<proteinExistence type="predicted"/>
<accession>A0A7D9D2F2</accession>
<keyword evidence="2" id="KW-0106">Calcium</keyword>